<evidence type="ECO:0000256" key="3">
    <source>
        <dbReference type="ARBA" id="ARBA00022989"/>
    </source>
</evidence>
<feature type="transmembrane region" description="Helical" evidence="5">
    <location>
        <begin position="115"/>
        <end position="137"/>
    </location>
</feature>
<evidence type="ECO:0000256" key="5">
    <source>
        <dbReference type="SAM" id="Phobius"/>
    </source>
</evidence>
<comment type="subcellular location">
    <subcellularLocation>
        <location evidence="1">Membrane</location>
        <topology evidence="1">Multi-pass membrane protein</topology>
    </subcellularLocation>
</comment>
<keyword evidence="4 5" id="KW-0472">Membrane</keyword>
<dbReference type="eggNOG" id="KOG0255">
    <property type="taxonomic scope" value="Eukaryota"/>
</dbReference>
<feature type="transmembrane region" description="Helical" evidence="5">
    <location>
        <begin position="24"/>
        <end position="49"/>
    </location>
</feature>
<feature type="transmembrane region" description="Helical" evidence="5">
    <location>
        <begin position="91"/>
        <end position="109"/>
    </location>
</feature>
<evidence type="ECO:0000256" key="4">
    <source>
        <dbReference type="ARBA" id="ARBA00023136"/>
    </source>
</evidence>
<keyword evidence="3 5" id="KW-1133">Transmembrane helix</keyword>
<reference evidence="6 7" key="1">
    <citation type="journal article" date="2012" name="PLoS Pathog.">
        <title>Diverse lifestyles and strategies of plant pathogenesis encoded in the genomes of eighteen Dothideomycetes fungi.</title>
        <authorList>
            <person name="Ohm R.A."/>
            <person name="Feau N."/>
            <person name="Henrissat B."/>
            <person name="Schoch C.L."/>
            <person name="Horwitz B.A."/>
            <person name="Barry K.W."/>
            <person name="Condon B.J."/>
            <person name="Copeland A.C."/>
            <person name="Dhillon B."/>
            <person name="Glaser F."/>
            <person name="Hesse C.N."/>
            <person name="Kosti I."/>
            <person name="LaButti K."/>
            <person name="Lindquist E.A."/>
            <person name="Lucas S."/>
            <person name="Salamov A.A."/>
            <person name="Bradshaw R.E."/>
            <person name="Ciuffetti L."/>
            <person name="Hamelin R.C."/>
            <person name="Kema G.H.J."/>
            <person name="Lawrence C."/>
            <person name="Scott J.A."/>
            <person name="Spatafora J.W."/>
            <person name="Turgeon B.G."/>
            <person name="de Wit P.J.G.M."/>
            <person name="Zhong S."/>
            <person name="Goodwin S.B."/>
            <person name="Grigoriev I.V."/>
        </authorList>
    </citation>
    <scope>NUCLEOTIDE SEQUENCE [LARGE SCALE GENOMIC DNA]</scope>
    <source>
        <strain evidence="7">28A</strain>
    </source>
</reference>
<evidence type="ECO:0008006" key="8">
    <source>
        <dbReference type="Google" id="ProtNLM"/>
    </source>
</evidence>
<dbReference type="AlphaFoldDB" id="R0I7J0"/>
<evidence type="ECO:0000256" key="2">
    <source>
        <dbReference type="ARBA" id="ARBA00022692"/>
    </source>
</evidence>
<name>R0I7J0_EXST2</name>
<dbReference type="GeneID" id="19405366"/>
<dbReference type="PANTHER" id="PTHR23502:SF181">
    <property type="entry name" value="MAJOR FACILITATOR SUPERFAMILY (MFS) PROFILE DOMAIN-CONTAINING PROTEIN"/>
    <property type="match status" value="1"/>
</dbReference>
<dbReference type="InterPro" id="IPR036259">
    <property type="entry name" value="MFS_trans_sf"/>
</dbReference>
<dbReference type="Pfam" id="PF07690">
    <property type="entry name" value="MFS_1"/>
    <property type="match status" value="1"/>
</dbReference>
<feature type="non-terminal residue" evidence="6">
    <location>
        <position position="143"/>
    </location>
</feature>
<sequence length="143" mass="15799">VLFPQPSPTDPNDPLRWPPWKKHVAFVSVCAFTFMTNFAIGGLAPAFYVLSTEFDKTMGEVSHLLLYPILVLGVFNFFWVPIANYVGKRPVFVVGSALLCCCCVWGAVARSFTSLLWSNIISAFAGSLTETLGAAMVNVRFWI</sequence>
<evidence type="ECO:0000313" key="7">
    <source>
        <dbReference type="Proteomes" id="UP000016935"/>
    </source>
</evidence>
<dbReference type="InterPro" id="IPR011701">
    <property type="entry name" value="MFS"/>
</dbReference>
<dbReference type="EMBL" id="KB908866">
    <property type="protein sequence ID" value="EOA81431.1"/>
    <property type="molecule type" value="Genomic_DNA"/>
</dbReference>
<reference evidence="6 7" key="2">
    <citation type="journal article" date="2013" name="PLoS Genet.">
        <title>Comparative genome structure, secondary metabolite, and effector coding capacity across Cochliobolus pathogens.</title>
        <authorList>
            <person name="Condon B.J."/>
            <person name="Leng Y."/>
            <person name="Wu D."/>
            <person name="Bushley K.E."/>
            <person name="Ohm R.A."/>
            <person name="Otillar R."/>
            <person name="Martin J."/>
            <person name="Schackwitz W."/>
            <person name="Grimwood J."/>
            <person name="MohdZainudin N."/>
            <person name="Xue C."/>
            <person name="Wang R."/>
            <person name="Manning V.A."/>
            <person name="Dhillon B."/>
            <person name="Tu Z.J."/>
            <person name="Steffenson B.J."/>
            <person name="Salamov A."/>
            <person name="Sun H."/>
            <person name="Lowry S."/>
            <person name="LaButti K."/>
            <person name="Han J."/>
            <person name="Copeland A."/>
            <person name="Lindquist E."/>
            <person name="Barry K."/>
            <person name="Schmutz J."/>
            <person name="Baker S.E."/>
            <person name="Ciuffetti L.M."/>
            <person name="Grigoriev I.V."/>
            <person name="Zhong S."/>
            <person name="Turgeon B.G."/>
        </authorList>
    </citation>
    <scope>NUCLEOTIDE SEQUENCE [LARGE SCALE GENOMIC DNA]</scope>
    <source>
        <strain evidence="7">28A</strain>
    </source>
</reference>
<keyword evidence="7" id="KW-1185">Reference proteome</keyword>
<proteinExistence type="predicted"/>
<protein>
    <recommendedName>
        <fullName evidence="8">Major facilitator superfamily (MFS) profile domain-containing protein</fullName>
    </recommendedName>
</protein>
<dbReference type="OrthoDB" id="268400at2759"/>
<dbReference type="Gene3D" id="1.20.1720.10">
    <property type="entry name" value="Multidrug resistance protein D"/>
    <property type="match status" value="1"/>
</dbReference>
<dbReference type="GO" id="GO:0022857">
    <property type="term" value="F:transmembrane transporter activity"/>
    <property type="evidence" value="ECO:0007669"/>
    <property type="project" value="InterPro"/>
</dbReference>
<dbReference type="Proteomes" id="UP000016935">
    <property type="component" value="Unassembled WGS sequence"/>
</dbReference>
<dbReference type="RefSeq" id="XP_008030744.1">
    <property type="nucleotide sequence ID" value="XM_008032553.1"/>
</dbReference>
<organism evidence="6 7">
    <name type="scientific">Exserohilum turcicum (strain 28A)</name>
    <name type="common">Northern leaf blight fungus</name>
    <name type="synonym">Setosphaeria turcica</name>
    <dbReference type="NCBI Taxonomy" id="671987"/>
    <lineage>
        <taxon>Eukaryota</taxon>
        <taxon>Fungi</taxon>
        <taxon>Dikarya</taxon>
        <taxon>Ascomycota</taxon>
        <taxon>Pezizomycotina</taxon>
        <taxon>Dothideomycetes</taxon>
        <taxon>Pleosporomycetidae</taxon>
        <taxon>Pleosporales</taxon>
        <taxon>Pleosporineae</taxon>
        <taxon>Pleosporaceae</taxon>
        <taxon>Exserohilum</taxon>
    </lineage>
</organism>
<dbReference type="GO" id="GO:0005886">
    <property type="term" value="C:plasma membrane"/>
    <property type="evidence" value="ECO:0007669"/>
    <property type="project" value="TreeGrafter"/>
</dbReference>
<dbReference type="STRING" id="671987.R0I7J0"/>
<feature type="transmembrane region" description="Helical" evidence="5">
    <location>
        <begin position="61"/>
        <end position="79"/>
    </location>
</feature>
<feature type="non-terminal residue" evidence="6">
    <location>
        <position position="1"/>
    </location>
</feature>
<dbReference type="HOGENOM" id="CLU_1810881_0_0_1"/>
<gene>
    <name evidence="6" type="ORF">SETTUDRAFT_72109</name>
</gene>
<evidence type="ECO:0000256" key="1">
    <source>
        <dbReference type="ARBA" id="ARBA00004141"/>
    </source>
</evidence>
<evidence type="ECO:0000313" key="6">
    <source>
        <dbReference type="EMBL" id="EOA81431.1"/>
    </source>
</evidence>
<accession>R0I7J0</accession>
<dbReference type="PANTHER" id="PTHR23502">
    <property type="entry name" value="MAJOR FACILITATOR SUPERFAMILY"/>
    <property type="match status" value="1"/>
</dbReference>
<dbReference type="SUPFAM" id="SSF103473">
    <property type="entry name" value="MFS general substrate transporter"/>
    <property type="match status" value="1"/>
</dbReference>
<keyword evidence="2 5" id="KW-0812">Transmembrane</keyword>